<comment type="caution">
    <text evidence="2">The sequence shown here is derived from an EMBL/GenBank/DDBJ whole genome shotgun (WGS) entry which is preliminary data.</text>
</comment>
<keyword evidence="3" id="KW-1185">Reference proteome</keyword>
<dbReference type="EMBL" id="CCBN010000002">
    <property type="protein sequence ID" value="CDO52046.1"/>
    <property type="molecule type" value="Genomic_DNA"/>
</dbReference>
<gene>
    <name evidence="2" type="ORF">BN980_GECA02s05059g</name>
</gene>
<proteinExistence type="predicted"/>
<dbReference type="OrthoDB" id="4074460at2759"/>
<sequence length="443" mass="48419">MARFGLPFKKKRSQHNLRDPVEIPGAPLEAVPECGVSGSSLFSQLRDDTEISSTSSVGSSSSVDESTGSDISYQYQPHATAVDQDFDQRSFESSVATLIFNDTSSTVNTLLDVPSHSSDGLRQPRRSAGSSKVLPIYATRFRSGVQVFESDVAGKVFRTVARSRNKQENPQQQQQTFTGTGAGQIPLPPMISCQTTFTINLFSKKPFMTIMRHGKTLRNPALSSNRPFTLLAEEVHQRQVDLGLLRTAPSNQPTSSDGTSLSPHPGALLTSGTSVTEETGNKPFCTVWQEVVGPDQIKYTLELDEAEFGQSRVVMLNDGRRRITKTSYGGISLQWDGTTGIGSPFGSGYFELRFSDDIISPITGASDAEHPQPQHRRPPIAVYHNAGTKTLAATRKVGEFVVWEPGFEFADLIVAMGLVLREQEQRKEIESHKLPVNKLGTLG</sequence>
<feature type="compositionally biased region" description="Polar residues" evidence="1">
    <location>
        <begin position="248"/>
        <end position="262"/>
    </location>
</feature>
<feature type="region of interest" description="Disordered" evidence="1">
    <location>
        <begin position="1"/>
        <end position="29"/>
    </location>
</feature>
<evidence type="ECO:0000313" key="3">
    <source>
        <dbReference type="Proteomes" id="UP000242525"/>
    </source>
</evidence>
<protein>
    <submittedName>
        <fullName evidence="2">Uncharacterized protein</fullName>
    </submittedName>
</protein>
<evidence type="ECO:0000313" key="2">
    <source>
        <dbReference type="EMBL" id="CDO52046.1"/>
    </source>
</evidence>
<dbReference type="Proteomes" id="UP000242525">
    <property type="component" value="Unassembled WGS sequence"/>
</dbReference>
<dbReference type="AlphaFoldDB" id="A0A0J9X4H3"/>
<organism evidence="2 3">
    <name type="scientific">Geotrichum candidum</name>
    <name type="common">Oospora lactis</name>
    <name type="synonym">Dipodascus geotrichum</name>
    <dbReference type="NCBI Taxonomy" id="1173061"/>
    <lineage>
        <taxon>Eukaryota</taxon>
        <taxon>Fungi</taxon>
        <taxon>Dikarya</taxon>
        <taxon>Ascomycota</taxon>
        <taxon>Saccharomycotina</taxon>
        <taxon>Dipodascomycetes</taxon>
        <taxon>Dipodascales</taxon>
        <taxon>Dipodascaceae</taxon>
        <taxon>Geotrichum</taxon>
    </lineage>
</organism>
<reference evidence="2" key="1">
    <citation type="submission" date="2014-03" db="EMBL/GenBank/DDBJ databases">
        <authorList>
            <person name="Casaregola S."/>
        </authorList>
    </citation>
    <scope>NUCLEOTIDE SEQUENCE [LARGE SCALE GENOMIC DNA]</scope>
    <source>
        <strain evidence="2">CLIB 918</strain>
    </source>
</reference>
<feature type="compositionally biased region" description="Low complexity" evidence="1">
    <location>
        <begin position="51"/>
        <end position="70"/>
    </location>
</feature>
<feature type="region of interest" description="Disordered" evidence="1">
    <location>
        <begin position="45"/>
        <end position="70"/>
    </location>
</feature>
<name>A0A0J9X4H3_GEOCN</name>
<feature type="region of interest" description="Disordered" evidence="1">
    <location>
        <begin position="163"/>
        <end position="185"/>
    </location>
</feature>
<feature type="region of interest" description="Disordered" evidence="1">
    <location>
        <begin position="247"/>
        <end position="277"/>
    </location>
</feature>
<evidence type="ECO:0000256" key="1">
    <source>
        <dbReference type="SAM" id="MobiDB-lite"/>
    </source>
</evidence>
<accession>A0A0J9X4H3</accession>